<keyword evidence="3" id="KW-0507">mRNA processing</keyword>
<dbReference type="Pfam" id="PF00035">
    <property type="entry name" value="dsrm"/>
    <property type="match status" value="1"/>
</dbReference>
<feature type="domain" description="RNase III" evidence="11">
    <location>
        <begin position="1"/>
        <end position="104"/>
    </location>
</feature>
<dbReference type="EMBL" id="JADIMG010000106">
    <property type="protein sequence ID" value="MBO8460958.1"/>
    <property type="molecule type" value="Genomic_DNA"/>
</dbReference>
<keyword evidence="4" id="KW-0540">Nuclease</keyword>
<comment type="similarity">
    <text evidence="2">Belongs to the ribonuclease III family.</text>
</comment>
<dbReference type="SUPFAM" id="SSF54768">
    <property type="entry name" value="dsRNA-binding domain-like"/>
    <property type="match status" value="1"/>
</dbReference>
<dbReference type="AlphaFoldDB" id="A0A9D9HVV8"/>
<accession>A0A9D9HVV8</accession>
<sequence length="204" mass="23202">MYEKALKHRSMYPQTNDNNERLEFLGDAILHTIVSDYLYRTHEHAEEGELTQLRTCIENRKNLNAIAHAIGLDKYIKSNTNLNGNDIPGNALEALIGAIYLDKGLNVCEKFVQKQIIYKKTANTNSSKNDKQHLDQWCNSHKCTYEFVTLKDDITPDNRHNFVVAIRINGKEITQAAGSTKKEAEQTAAGKALRFLNKHSKQIT</sequence>
<dbReference type="PANTHER" id="PTHR11207">
    <property type="entry name" value="RIBONUCLEASE III"/>
    <property type="match status" value="1"/>
</dbReference>
<evidence type="ECO:0000259" key="10">
    <source>
        <dbReference type="PROSITE" id="PS50137"/>
    </source>
</evidence>
<evidence type="ECO:0000313" key="13">
    <source>
        <dbReference type="Proteomes" id="UP000823641"/>
    </source>
</evidence>
<dbReference type="InterPro" id="IPR000999">
    <property type="entry name" value="RNase_III_dom"/>
</dbReference>
<dbReference type="PROSITE" id="PS50137">
    <property type="entry name" value="DS_RBD"/>
    <property type="match status" value="1"/>
</dbReference>
<dbReference type="CDD" id="cd00593">
    <property type="entry name" value="RIBOc"/>
    <property type="match status" value="1"/>
</dbReference>
<dbReference type="GO" id="GO:0006364">
    <property type="term" value="P:rRNA processing"/>
    <property type="evidence" value="ECO:0007669"/>
    <property type="project" value="InterPro"/>
</dbReference>
<evidence type="ECO:0000256" key="7">
    <source>
        <dbReference type="ARBA" id="ARBA00022884"/>
    </source>
</evidence>
<name>A0A9D9HVV8_9BACT</name>
<evidence type="ECO:0000256" key="4">
    <source>
        <dbReference type="ARBA" id="ARBA00022722"/>
    </source>
</evidence>
<organism evidence="12 13">
    <name type="scientific">Candidatus Gallipaludibacter merdavium</name>
    <dbReference type="NCBI Taxonomy" id="2840839"/>
    <lineage>
        <taxon>Bacteria</taxon>
        <taxon>Pseudomonadati</taxon>
        <taxon>Bacteroidota</taxon>
        <taxon>Bacteroidia</taxon>
        <taxon>Bacteroidales</taxon>
        <taxon>Candidatus Gallipaludibacter</taxon>
    </lineage>
</organism>
<gene>
    <name evidence="12" type="primary">rnc</name>
    <name evidence="12" type="ORF">IAA73_11625</name>
</gene>
<dbReference type="GO" id="GO:0006397">
    <property type="term" value="P:mRNA processing"/>
    <property type="evidence" value="ECO:0007669"/>
    <property type="project" value="UniProtKB-KW"/>
</dbReference>
<dbReference type="GO" id="GO:0003725">
    <property type="term" value="F:double-stranded RNA binding"/>
    <property type="evidence" value="ECO:0007669"/>
    <property type="project" value="TreeGrafter"/>
</dbReference>
<dbReference type="Gene3D" id="1.10.1520.10">
    <property type="entry name" value="Ribonuclease III domain"/>
    <property type="match status" value="1"/>
</dbReference>
<dbReference type="SUPFAM" id="SSF69065">
    <property type="entry name" value="RNase III domain-like"/>
    <property type="match status" value="1"/>
</dbReference>
<dbReference type="SMART" id="SM00358">
    <property type="entry name" value="DSRM"/>
    <property type="match status" value="1"/>
</dbReference>
<dbReference type="InterPro" id="IPR011907">
    <property type="entry name" value="RNase_III"/>
</dbReference>
<keyword evidence="7 9" id="KW-0694">RNA-binding</keyword>
<keyword evidence="6 12" id="KW-0378">Hydrolase</keyword>
<dbReference type="NCBIfam" id="TIGR02191">
    <property type="entry name" value="RNaseIII"/>
    <property type="match status" value="1"/>
</dbReference>
<evidence type="ECO:0000256" key="3">
    <source>
        <dbReference type="ARBA" id="ARBA00022664"/>
    </source>
</evidence>
<dbReference type="GO" id="GO:0004525">
    <property type="term" value="F:ribonuclease III activity"/>
    <property type="evidence" value="ECO:0007669"/>
    <property type="project" value="UniProtKB-UniRule"/>
</dbReference>
<evidence type="ECO:0000256" key="8">
    <source>
        <dbReference type="NCBIfam" id="TIGR02191"/>
    </source>
</evidence>
<dbReference type="PROSITE" id="PS50142">
    <property type="entry name" value="RNASE_3_2"/>
    <property type="match status" value="1"/>
</dbReference>
<comment type="caution">
    <text evidence="12">The sequence shown here is derived from an EMBL/GenBank/DDBJ whole genome shotgun (WGS) entry which is preliminary data.</text>
</comment>
<reference evidence="12" key="1">
    <citation type="submission" date="2020-10" db="EMBL/GenBank/DDBJ databases">
        <authorList>
            <person name="Gilroy R."/>
        </authorList>
    </citation>
    <scope>NUCLEOTIDE SEQUENCE</scope>
    <source>
        <strain evidence="12">G3-3990</strain>
    </source>
</reference>
<dbReference type="Pfam" id="PF14622">
    <property type="entry name" value="Ribonucleas_3_3"/>
    <property type="match status" value="1"/>
</dbReference>
<dbReference type="InterPro" id="IPR036389">
    <property type="entry name" value="RNase_III_sf"/>
</dbReference>
<evidence type="ECO:0000256" key="1">
    <source>
        <dbReference type="ARBA" id="ARBA00000109"/>
    </source>
</evidence>
<dbReference type="Gene3D" id="3.30.160.20">
    <property type="match status" value="1"/>
</dbReference>
<dbReference type="EC" id="3.1.26.3" evidence="8"/>
<keyword evidence="5" id="KW-0255">Endonuclease</keyword>
<comment type="catalytic activity">
    <reaction evidence="1">
        <text>Endonucleolytic cleavage to 5'-phosphomonoester.</text>
        <dbReference type="EC" id="3.1.26.3"/>
    </reaction>
</comment>
<dbReference type="PANTHER" id="PTHR11207:SF0">
    <property type="entry name" value="RIBONUCLEASE 3"/>
    <property type="match status" value="1"/>
</dbReference>
<evidence type="ECO:0000256" key="6">
    <source>
        <dbReference type="ARBA" id="ARBA00022801"/>
    </source>
</evidence>
<dbReference type="GO" id="GO:0010468">
    <property type="term" value="P:regulation of gene expression"/>
    <property type="evidence" value="ECO:0007669"/>
    <property type="project" value="TreeGrafter"/>
</dbReference>
<reference evidence="12" key="2">
    <citation type="journal article" date="2021" name="PeerJ">
        <title>Extensive microbial diversity within the chicken gut microbiome revealed by metagenomics and culture.</title>
        <authorList>
            <person name="Gilroy R."/>
            <person name="Ravi A."/>
            <person name="Getino M."/>
            <person name="Pursley I."/>
            <person name="Horton D.L."/>
            <person name="Alikhan N.F."/>
            <person name="Baker D."/>
            <person name="Gharbi K."/>
            <person name="Hall N."/>
            <person name="Watson M."/>
            <person name="Adriaenssens E.M."/>
            <person name="Foster-Nyarko E."/>
            <person name="Jarju S."/>
            <person name="Secka A."/>
            <person name="Antonio M."/>
            <person name="Oren A."/>
            <person name="Chaudhuri R.R."/>
            <person name="La Ragione R."/>
            <person name="Hildebrand F."/>
            <person name="Pallen M.J."/>
        </authorList>
    </citation>
    <scope>NUCLEOTIDE SEQUENCE</scope>
    <source>
        <strain evidence="12">G3-3990</strain>
    </source>
</reference>
<evidence type="ECO:0000256" key="9">
    <source>
        <dbReference type="PROSITE-ProRule" id="PRU00266"/>
    </source>
</evidence>
<feature type="domain" description="DRBM" evidence="10">
    <location>
        <begin position="129"/>
        <end position="198"/>
    </location>
</feature>
<dbReference type="InterPro" id="IPR014720">
    <property type="entry name" value="dsRBD_dom"/>
</dbReference>
<evidence type="ECO:0000313" key="12">
    <source>
        <dbReference type="EMBL" id="MBO8460958.1"/>
    </source>
</evidence>
<evidence type="ECO:0000256" key="5">
    <source>
        <dbReference type="ARBA" id="ARBA00022759"/>
    </source>
</evidence>
<proteinExistence type="inferred from homology"/>
<dbReference type="Proteomes" id="UP000823641">
    <property type="component" value="Unassembled WGS sequence"/>
</dbReference>
<protein>
    <recommendedName>
        <fullName evidence="8">Ribonuclease III</fullName>
        <ecNumber evidence="8">3.1.26.3</ecNumber>
    </recommendedName>
</protein>
<dbReference type="SMART" id="SM00535">
    <property type="entry name" value="RIBOc"/>
    <property type="match status" value="1"/>
</dbReference>
<evidence type="ECO:0000259" key="11">
    <source>
        <dbReference type="PROSITE" id="PS50142"/>
    </source>
</evidence>
<evidence type="ECO:0000256" key="2">
    <source>
        <dbReference type="ARBA" id="ARBA00010183"/>
    </source>
</evidence>
<dbReference type="PROSITE" id="PS00517">
    <property type="entry name" value="RNASE_3_1"/>
    <property type="match status" value="1"/>
</dbReference>